<feature type="region of interest" description="Disordered" evidence="1">
    <location>
        <begin position="191"/>
        <end position="218"/>
    </location>
</feature>
<reference evidence="2 3" key="1">
    <citation type="journal article" date="2014" name="Agronomy (Basel)">
        <title>A Draft Genome Sequence for Ensete ventricosum, the Drought-Tolerant Tree Against Hunger.</title>
        <authorList>
            <person name="Harrison J."/>
            <person name="Moore K.A."/>
            <person name="Paszkiewicz K."/>
            <person name="Jones T."/>
            <person name="Grant M."/>
            <person name="Ambacheew D."/>
            <person name="Muzemil S."/>
            <person name="Studholme D.J."/>
        </authorList>
    </citation>
    <scope>NUCLEOTIDE SEQUENCE [LARGE SCALE GENOMIC DNA]</scope>
</reference>
<accession>A0A426Y6F4</accession>
<dbReference type="AlphaFoldDB" id="A0A426Y6F4"/>
<dbReference type="Proteomes" id="UP000287651">
    <property type="component" value="Unassembled WGS sequence"/>
</dbReference>
<organism evidence="2 3">
    <name type="scientific">Ensete ventricosum</name>
    <name type="common">Abyssinian banana</name>
    <name type="synonym">Musa ensete</name>
    <dbReference type="NCBI Taxonomy" id="4639"/>
    <lineage>
        <taxon>Eukaryota</taxon>
        <taxon>Viridiplantae</taxon>
        <taxon>Streptophyta</taxon>
        <taxon>Embryophyta</taxon>
        <taxon>Tracheophyta</taxon>
        <taxon>Spermatophyta</taxon>
        <taxon>Magnoliopsida</taxon>
        <taxon>Liliopsida</taxon>
        <taxon>Zingiberales</taxon>
        <taxon>Musaceae</taxon>
        <taxon>Ensete</taxon>
    </lineage>
</organism>
<protein>
    <submittedName>
        <fullName evidence="2">Uncharacterized protein</fullName>
    </submittedName>
</protein>
<name>A0A426Y6F4_ENSVE</name>
<proteinExistence type="predicted"/>
<comment type="caution">
    <text evidence="2">The sequence shown here is derived from an EMBL/GenBank/DDBJ whole genome shotgun (WGS) entry which is preliminary data.</text>
</comment>
<evidence type="ECO:0000313" key="3">
    <source>
        <dbReference type="Proteomes" id="UP000287651"/>
    </source>
</evidence>
<gene>
    <name evidence="2" type="ORF">B296_00032428</name>
</gene>
<sequence length="218" mass="23984">MKQAFVGQNTRLWSSQPQSGIATKASVNRGADFAGVAPTVDVTCQAEPPTKKTKVLASKEATKTLPSRLLPRRWPSQRPLVEGRAADGGTRSCLEYGYKVALVRFRVKYPLLEIKEDPYAILPKDDNVPMEVEVPFDDSDPLRHELLQLSSFGVAPSTAALASPSYSPPSLCAKVTRTDWRSFAIEINRVNTAREEDARPPSSSPSESENTGIYDLHR</sequence>
<evidence type="ECO:0000256" key="1">
    <source>
        <dbReference type="SAM" id="MobiDB-lite"/>
    </source>
</evidence>
<evidence type="ECO:0000313" key="2">
    <source>
        <dbReference type="EMBL" id="RRT47348.1"/>
    </source>
</evidence>
<dbReference type="EMBL" id="AMZH03014606">
    <property type="protein sequence ID" value="RRT47348.1"/>
    <property type="molecule type" value="Genomic_DNA"/>
</dbReference>
<feature type="compositionally biased region" description="Low complexity" evidence="1">
    <location>
        <begin position="200"/>
        <end position="209"/>
    </location>
</feature>